<name>A0A7X5F0H4_9HYPH</name>
<dbReference type="RefSeq" id="WP_161675852.1">
    <property type="nucleotide sequence ID" value="NZ_JAABLP010000002.1"/>
</dbReference>
<sequence>MGPVYKLCGSLLVLLASLQTASASDQSYWRHETVKGFEKYYTSTRDGSHFIIWCNPARKLAGTVLDIDIKGQSAPARKTIQIVLDRSAIDVPADENGFVRADCPACSDRSEMLWKKLSSSTNLAVRFNDETVSRFSTRGAREVLKGSPCAPARSS</sequence>
<dbReference type="AlphaFoldDB" id="A0A7X5F0H4"/>
<gene>
    <name evidence="1" type="ORF">GWI72_04570</name>
</gene>
<organism evidence="1 2">
    <name type="scientific">Pannonibacter tanglangensis</name>
    <dbReference type="NCBI Taxonomy" id="2750084"/>
    <lineage>
        <taxon>Bacteria</taxon>
        <taxon>Pseudomonadati</taxon>
        <taxon>Pseudomonadota</taxon>
        <taxon>Alphaproteobacteria</taxon>
        <taxon>Hyphomicrobiales</taxon>
        <taxon>Stappiaceae</taxon>
        <taxon>Pannonibacter</taxon>
    </lineage>
</organism>
<proteinExistence type="predicted"/>
<keyword evidence="2" id="KW-1185">Reference proteome</keyword>
<comment type="caution">
    <text evidence="1">The sequence shown here is derived from an EMBL/GenBank/DDBJ whole genome shotgun (WGS) entry which is preliminary data.</text>
</comment>
<protein>
    <submittedName>
        <fullName evidence="1">Uncharacterized protein</fullName>
    </submittedName>
</protein>
<evidence type="ECO:0000313" key="2">
    <source>
        <dbReference type="Proteomes" id="UP000586722"/>
    </source>
</evidence>
<dbReference type="EMBL" id="JAABLQ010000001">
    <property type="protein sequence ID" value="NBN77538.1"/>
    <property type="molecule type" value="Genomic_DNA"/>
</dbReference>
<reference evidence="1 2" key="1">
    <citation type="submission" date="2020-01" db="EMBL/GenBank/DDBJ databases">
        <authorList>
            <person name="Peng S.Y."/>
            <person name="Li J."/>
            <person name="Wang M."/>
            <person name="Wang L."/>
            <person name="Wang C.Q."/>
            <person name="Wang J.R."/>
        </authorList>
    </citation>
    <scope>NUCLEOTIDE SEQUENCE [LARGE SCALE GENOMIC DNA]</scope>
    <source>
        <strain evidence="1 2">XCT-53</strain>
    </source>
</reference>
<evidence type="ECO:0000313" key="1">
    <source>
        <dbReference type="EMBL" id="NBN77538.1"/>
    </source>
</evidence>
<accession>A0A7X5F0H4</accession>
<dbReference type="Proteomes" id="UP000586722">
    <property type="component" value="Unassembled WGS sequence"/>
</dbReference>